<dbReference type="InterPro" id="IPR008995">
    <property type="entry name" value="Mo/tungstate-bd_C_term_dom"/>
</dbReference>
<dbReference type="SUPFAM" id="SSF50331">
    <property type="entry name" value="MOP-like"/>
    <property type="match status" value="1"/>
</dbReference>
<dbReference type="Proteomes" id="UP000886400">
    <property type="component" value="Unassembled WGS sequence"/>
</dbReference>
<accession>A0A7C6A7B0</accession>
<reference evidence="2" key="1">
    <citation type="journal article" date="2020" name="mSystems">
        <title>Genome- and Community-Level Interaction Insights into Carbon Utilization and Element Cycling Functions of Hydrothermarchaeota in Hydrothermal Sediment.</title>
        <authorList>
            <person name="Zhou Z."/>
            <person name="Liu Y."/>
            <person name="Xu W."/>
            <person name="Pan J."/>
            <person name="Luo Z.H."/>
            <person name="Li M."/>
        </authorList>
    </citation>
    <scope>NUCLEOTIDE SEQUENCE [LARGE SCALE GENOMIC DNA]</scope>
    <source>
        <strain evidence="2">SpSt-1135</strain>
    </source>
</reference>
<dbReference type="InterPro" id="IPR005116">
    <property type="entry name" value="Transp-assoc_OB_typ1"/>
</dbReference>
<dbReference type="AlphaFoldDB" id="A0A7C6A7B0"/>
<sequence length="130" mass="14948">MIVNELSGILRNMMHKNGVYFFEVNVDGDGFFALQLHNSCKVNSSVKLRFSEGDISIAKKIHPEISISNIHKATIKNIENDNLLCRVELYYKEKSLFSLITFKSLKKLDLKINDKVYFLIEALSVEVFCE</sequence>
<name>A0A7C6A7B0_DESAE</name>
<gene>
    <name evidence="2" type="ORF">ENM99_05190</name>
</gene>
<dbReference type="Pfam" id="PF03459">
    <property type="entry name" value="TOBE"/>
    <property type="match status" value="1"/>
</dbReference>
<evidence type="ECO:0000259" key="1">
    <source>
        <dbReference type="Pfam" id="PF03459"/>
    </source>
</evidence>
<dbReference type="EMBL" id="DRZX01000252">
    <property type="protein sequence ID" value="HHS49224.1"/>
    <property type="molecule type" value="Genomic_DNA"/>
</dbReference>
<feature type="domain" description="Transport-associated OB type 1" evidence="1">
    <location>
        <begin position="66"/>
        <end position="125"/>
    </location>
</feature>
<evidence type="ECO:0000313" key="2">
    <source>
        <dbReference type="EMBL" id="HHS49224.1"/>
    </source>
</evidence>
<organism evidence="2">
    <name type="scientific">Desulfurella acetivorans</name>
    <dbReference type="NCBI Taxonomy" id="33002"/>
    <lineage>
        <taxon>Bacteria</taxon>
        <taxon>Pseudomonadati</taxon>
        <taxon>Campylobacterota</taxon>
        <taxon>Desulfurellia</taxon>
        <taxon>Desulfurellales</taxon>
        <taxon>Desulfurellaceae</taxon>
        <taxon>Desulfurella</taxon>
    </lineage>
</organism>
<dbReference type="Gene3D" id="2.40.50.100">
    <property type="match status" value="1"/>
</dbReference>
<comment type="caution">
    <text evidence="2">The sequence shown here is derived from an EMBL/GenBank/DDBJ whole genome shotgun (WGS) entry which is preliminary data.</text>
</comment>
<protein>
    <submittedName>
        <fullName evidence="2">Transporter</fullName>
    </submittedName>
</protein>
<proteinExistence type="predicted"/>